<reference evidence="2 3" key="1">
    <citation type="submission" date="2016-10" db="EMBL/GenBank/DDBJ databases">
        <title>Proteomics and genomics reveal pathogen-plant mechanisms compatible with a hemibiotrophic lifestyle of Diplodia corticola.</title>
        <authorList>
            <person name="Fernandes I."/>
            <person name="De Jonge R."/>
            <person name="Van De Peer Y."/>
            <person name="Devreese B."/>
            <person name="Alves A."/>
            <person name="Esteves A.C."/>
        </authorList>
    </citation>
    <scope>NUCLEOTIDE SEQUENCE [LARGE SCALE GENOMIC DNA]</scope>
    <source>
        <strain evidence="2 3">CBS 112549</strain>
    </source>
</reference>
<evidence type="ECO:0000313" key="3">
    <source>
        <dbReference type="Proteomes" id="UP000183809"/>
    </source>
</evidence>
<keyword evidence="1" id="KW-0812">Transmembrane</keyword>
<dbReference type="GeneID" id="31015484"/>
<organism evidence="2 3">
    <name type="scientific">Diplodia corticola</name>
    <dbReference type="NCBI Taxonomy" id="236234"/>
    <lineage>
        <taxon>Eukaryota</taxon>
        <taxon>Fungi</taxon>
        <taxon>Dikarya</taxon>
        <taxon>Ascomycota</taxon>
        <taxon>Pezizomycotina</taxon>
        <taxon>Dothideomycetes</taxon>
        <taxon>Dothideomycetes incertae sedis</taxon>
        <taxon>Botryosphaeriales</taxon>
        <taxon>Botryosphaeriaceae</taxon>
        <taxon>Diplodia</taxon>
    </lineage>
</organism>
<dbReference type="AlphaFoldDB" id="A0A1J9QVE7"/>
<feature type="transmembrane region" description="Helical" evidence="1">
    <location>
        <begin position="6"/>
        <end position="28"/>
    </location>
</feature>
<dbReference type="OrthoDB" id="10029320at2759"/>
<comment type="caution">
    <text evidence="2">The sequence shown here is derived from an EMBL/GenBank/DDBJ whole genome shotgun (WGS) entry which is preliminary data.</text>
</comment>
<dbReference type="STRING" id="236234.A0A1J9QVE7"/>
<dbReference type="EMBL" id="MNUE01000038">
    <property type="protein sequence ID" value="OJD32392.1"/>
    <property type="molecule type" value="Genomic_DNA"/>
</dbReference>
<name>A0A1J9QVE7_9PEZI</name>
<sequence length="117" mass="13021">MSGPGIAVSASGISTYLLVALAGALFYVGTKAYRSRKVINDLRKQGLPMPPFSWIAGHMLVIKKCLEDLPVDAVFNYTARRLSLDFPKHHMFYLDFWLISTPFLIVANPYAASQITQ</sequence>
<keyword evidence="1" id="KW-0472">Membrane</keyword>
<evidence type="ECO:0000256" key="1">
    <source>
        <dbReference type="SAM" id="Phobius"/>
    </source>
</evidence>
<protein>
    <submittedName>
        <fullName evidence="2">Cytochrome p450</fullName>
    </submittedName>
</protein>
<dbReference type="RefSeq" id="XP_020128652.1">
    <property type="nucleotide sequence ID" value="XM_020275223.1"/>
</dbReference>
<proteinExistence type="predicted"/>
<evidence type="ECO:0000313" key="2">
    <source>
        <dbReference type="EMBL" id="OJD32392.1"/>
    </source>
</evidence>
<gene>
    <name evidence="2" type="ORF">BKCO1_3800016</name>
</gene>
<dbReference type="Proteomes" id="UP000183809">
    <property type="component" value="Unassembled WGS sequence"/>
</dbReference>
<accession>A0A1J9QVE7</accession>
<keyword evidence="3" id="KW-1185">Reference proteome</keyword>
<keyword evidence="1" id="KW-1133">Transmembrane helix</keyword>